<protein>
    <recommendedName>
        <fullName evidence="9">Amino acid permease/ SLC12A domain-containing protein</fullName>
    </recommendedName>
</protein>
<evidence type="ECO:0000256" key="3">
    <source>
        <dbReference type="ARBA" id="ARBA00022692"/>
    </source>
</evidence>
<keyword evidence="3 6" id="KW-0812">Transmembrane</keyword>
<dbReference type="GO" id="GO:0022857">
    <property type="term" value="F:transmembrane transporter activity"/>
    <property type="evidence" value="ECO:0007669"/>
    <property type="project" value="InterPro"/>
</dbReference>
<evidence type="ECO:0000256" key="4">
    <source>
        <dbReference type="ARBA" id="ARBA00022989"/>
    </source>
</evidence>
<comment type="caution">
    <text evidence="7">The sequence shown here is derived from an EMBL/GenBank/DDBJ whole genome shotgun (WGS) entry which is preliminary data.</text>
</comment>
<dbReference type="InterPro" id="IPR002293">
    <property type="entry name" value="AA/rel_permease1"/>
</dbReference>
<feature type="transmembrane region" description="Helical" evidence="6">
    <location>
        <begin position="146"/>
        <end position="165"/>
    </location>
</feature>
<feature type="transmembrane region" description="Helical" evidence="6">
    <location>
        <begin position="377"/>
        <end position="396"/>
    </location>
</feature>
<dbReference type="AlphaFoldDB" id="A0A3M6ZQ60"/>
<name>A0A3M6ZQ60_HORWE</name>
<organism evidence="7 8">
    <name type="scientific">Hortaea werneckii</name>
    <name type="common">Black yeast</name>
    <name type="synonym">Cladosporium werneckii</name>
    <dbReference type="NCBI Taxonomy" id="91943"/>
    <lineage>
        <taxon>Eukaryota</taxon>
        <taxon>Fungi</taxon>
        <taxon>Dikarya</taxon>
        <taxon>Ascomycota</taxon>
        <taxon>Pezizomycotina</taxon>
        <taxon>Dothideomycetes</taxon>
        <taxon>Dothideomycetidae</taxon>
        <taxon>Mycosphaerellales</taxon>
        <taxon>Teratosphaeriaceae</taxon>
        <taxon>Hortaea</taxon>
    </lineage>
</organism>
<feature type="transmembrane region" description="Helical" evidence="6">
    <location>
        <begin position="78"/>
        <end position="98"/>
    </location>
</feature>
<dbReference type="Pfam" id="PF13520">
    <property type="entry name" value="AA_permease_2"/>
    <property type="match status" value="1"/>
</dbReference>
<dbReference type="OrthoDB" id="3257095at2759"/>
<proteinExistence type="predicted"/>
<dbReference type="GO" id="GO:0016020">
    <property type="term" value="C:membrane"/>
    <property type="evidence" value="ECO:0007669"/>
    <property type="project" value="UniProtKB-SubCell"/>
</dbReference>
<evidence type="ECO:0000256" key="6">
    <source>
        <dbReference type="SAM" id="Phobius"/>
    </source>
</evidence>
<dbReference type="EMBL" id="QWIL01000583">
    <property type="protein sequence ID" value="RMY17287.1"/>
    <property type="molecule type" value="Genomic_DNA"/>
</dbReference>
<dbReference type="PIRSF" id="PIRSF006060">
    <property type="entry name" value="AA_transporter"/>
    <property type="match status" value="1"/>
</dbReference>
<dbReference type="VEuPathDB" id="FungiDB:BTJ68_13344"/>
<feature type="transmembrane region" description="Helical" evidence="6">
    <location>
        <begin position="105"/>
        <end position="126"/>
    </location>
</feature>
<gene>
    <name evidence="7" type="ORF">D0867_06137</name>
</gene>
<evidence type="ECO:0000256" key="2">
    <source>
        <dbReference type="ARBA" id="ARBA00022448"/>
    </source>
</evidence>
<evidence type="ECO:0000256" key="5">
    <source>
        <dbReference type="ARBA" id="ARBA00023136"/>
    </source>
</evidence>
<feature type="transmembrane region" description="Helical" evidence="6">
    <location>
        <begin position="308"/>
        <end position="326"/>
    </location>
</feature>
<evidence type="ECO:0008006" key="9">
    <source>
        <dbReference type="Google" id="ProtNLM"/>
    </source>
</evidence>
<evidence type="ECO:0000256" key="1">
    <source>
        <dbReference type="ARBA" id="ARBA00004141"/>
    </source>
</evidence>
<comment type="subcellular location">
    <subcellularLocation>
        <location evidence="1">Membrane</location>
        <topology evidence="1">Multi-pass membrane protein</topology>
    </subcellularLocation>
</comment>
<keyword evidence="4 6" id="KW-1133">Transmembrane helix</keyword>
<keyword evidence="2" id="KW-0813">Transport</keyword>
<feature type="transmembrane region" description="Helical" evidence="6">
    <location>
        <begin position="228"/>
        <end position="255"/>
    </location>
</feature>
<accession>A0A3M6ZQ60</accession>
<dbReference type="PANTHER" id="PTHR45649">
    <property type="entry name" value="AMINO-ACID PERMEASE BAT1"/>
    <property type="match status" value="1"/>
</dbReference>
<keyword evidence="5 6" id="KW-0472">Membrane</keyword>
<feature type="transmembrane region" description="Helical" evidence="6">
    <location>
        <begin position="346"/>
        <end position="365"/>
    </location>
</feature>
<sequence>MDDKGDPAITTYDREPGIEMSSSVPTKYRGTAADARDMKIMGKTQVLRLAGVCFMVGGLIQALVALNNESYVPERWHQTLFTIAVVLSSVVFNTVLAVKLPLIEGVLLGLHLCGVFVVVIPLWVMAPRRPVDAALFDYTNVGGWDTTGLAALIGMVTPLNVLIGYDCTITLPKVIMWSVAPNACLGLLVILTLAFCSGNIDEVLQTRTGEPFVQIFYSATGSKAASSVMVAIVIILLISCCFSEVATASCQLWSFARDNGLPASSWLERVQPGWNIPLRAVVVSFVVVLLLSLINIGSTTALRSISSLGAVAILGSYLVTIGTLIWRRLFGAPLPSRRWSLGRYGLAINITAVCFVLPLFVFAFFPLTKEVDRETLNYASVMSVGVLFIALVYYVVRGRNLYVGPVALIEEDRS</sequence>
<feature type="transmembrane region" description="Helical" evidence="6">
    <location>
        <begin position="276"/>
        <end position="296"/>
    </location>
</feature>
<reference evidence="7 8" key="1">
    <citation type="journal article" date="2018" name="BMC Genomics">
        <title>Genomic evidence for intraspecific hybridization in a clonal and extremely halotolerant yeast.</title>
        <authorList>
            <person name="Gostincar C."/>
            <person name="Stajich J.E."/>
            <person name="Zupancic J."/>
            <person name="Zalar P."/>
            <person name="Gunde-Cimerman N."/>
        </authorList>
    </citation>
    <scope>NUCLEOTIDE SEQUENCE [LARGE SCALE GENOMIC DNA]</scope>
    <source>
        <strain evidence="7 8">EXF-6669</strain>
    </source>
</reference>
<feature type="transmembrane region" description="Helical" evidence="6">
    <location>
        <begin position="46"/>
        <end position="66"/>
    </location>
</feature>
<dbReference type="Gene3D" id="1.20.1740.10">
    <property type="entry name" value="Amino acid/polyamine transporter I"/>
    <property type="match status" value="1"/>
</dbReference>
<evidence type="ECO:0000313" key="8">
    <source>
        <dbReference type="Proteomes" id="UP000271337"/>
    </source>
</evidence>
<evidence type="ECO:0000313" key="7">
    <source>
        <dbReference type="EMBL" id="RMY17287.1"/>
    </source>
</evidence>
<dbReference type="Proteomes" id="UP000271337">
    <property type="component" value="Unassembled WGS sequence"/>
</dbReference>
<dbReference type="PANTHER" id="PTHR45649:SF41">
    <property type="entry name" value="TRANSPORTER, PUTATIVE (EUROFUNG)-RELATED"/>
    <property type="match status" value="1"/>
</dbReference>